<dbReference type="EMBL" id="KI517809">
    <property type="protein sequence ID" value="ESQ30646.1"/>
    <property type="molecule type" value="Genomic_DNA"/>
</dbReference>
<keyword evidence="3" id="KW-1185">Reference proteome</keyword>
<feature type="transmembrane region" description="Helical" evidence="1">
    <location>
        <begin position="17"/>
        <end position="35"/>
    </location>
</feature>
<keyword evidence="1" id="KW-0812">Transmembrane</keyword>
<evidence type="ECO:0000256" key="1">
    <source>
        <dbReference type="SAM" id="Phobius"/>
    </source>
</evidence>
<accession>V4MH64</accession>
<proteinExistence type="predicted"/>
<keyword evidence="1" id="KW-0472">Membrane</keyword>
<name>V4MH64_EUTSA</name>
<organism evidence="2 3">
    <name type="scientific">Eutrema salsugineum</name>
    <name type="common">Saltwater cress</name>
    <name type="synonym">Sisymbrium salsugineum</name>
    <dbReference type="NCBI Taxonomy" id="72664"/>
    <lineage>
        <taxon>Eukaryota</taxon>
        <taxon>Viridiplantae</taxon>
        <taxon>Streptophyta</taxon>
        <taxon>Embryophyta</taxon>
        <taxon>Tracheophyta</taxon>
        <taxon>Spermatophyta</taxon>
        <taxon>Magnoliopsida</taxon>
        <taxon>eudicotyledons</taxon>
        <taxon>Gunneridae</taxon>
        <taxon>Pentapetalae</taxon>
        <taxon>rosids</taxon>
        <taxon>malvids</taxon>
        <taxon>Brassicales</taxon>
        <taxon>Brassicaceae</taxon>
        <taxon>Eutremeae</taxon>
        <taxon>Eutrema</taxon>
    </lineage>
</organism>
<dbReference type="OrthoDB" id="1114136at2759"/>
<dbReference type="Proteomes" id="UP000030689">
    <property type="component" value="Unassembled WGS sequence"/>
</dbReference>
<dbReference type="Gramene" id="ESQ30646">
    <property type="protein sequence ID" value="ESQ30646"/>
    <property type="gene ID" value="EUTSA_v10011933mg"/>
</dbReference>
<sequence length="64" mass="7582">MIIFIKKLLPMGITSQLLFSMVFLLFPEMLILQVSRGKGVLLMRMMRRRTIRERESEYNFSVAT</sequence>
<reference evidence="2 3" key="1">
    <citation type="journal article" date="2013" name="Front. Plant Sci.">
        <title>The Reference Genome of the Halophytic Plant Eutrema salsugineum.</title>
        <authorList>
            <person name="Yang R."/>
            <person name="Jarvis D.E."/>
            <person name="Chen H."/>
            <person name="Beilstein M.A."/>
            <person name="Grimwood J."/>
            <person name="Jenkins J."/>
            <person name="Shu S."/>
            <person name="Prochnik S."/>
            <person name="Xin M."/>
            <person name="Ma C."/>
            <person name="Schmutz J."/>
            <person name="Wing R.A."/>
            <person name="Mitchell-Olds T."/>
            <person name="Schumaker K.S."/>
            <person name="Wang X."/>
        </authorList>
    </citation>
    <scope>NUCLEOTIDE SEQUENCE [LARGE SCALE GENOMIC DNA]</scope>
</reference>
<keyword evidence="1" id="KW-1133">Transmembrane helix</keyword>
<dbReference type="KEGG" id="eus:EUTSA_v10011933mg"/>
<evidence type="ECO:0000313" key="3">
    <source>
        <dbReference type="Proteomes" id="UP000030689"/>
    </source>
</evidence>
<gene>
    <name evidence="2" type="ORF">EUTSA_v10011933mg</name>
</gene>
<protein>
    <submittedName>
        <fullName evidence="2">Uncharacterized protein</fullName>
    </submittedName>
</protein>
<dbReference type="AlphaFoldDB" id="V4MH64"/>
<evidence type="ECO:0000313" key="2">
    <source>
        <dbReference type="EMBL" id="ESQ30646.1"/>
    </source>
</evidence>